<dbReference type="InterPro" id="IPR025827">
    <property type="entry name" value="Zn_ribbon_recom_dom"/>
</dbReference>
<dbReference type="InterPro" id="IPR011109">
    <property type="entry name" value="DNA_bind_recombinase_dom"/>
</dbReference>
<dbReference type="InterPro" id="IPR006119">
    <property type="entry name" value="Resolv_N"/>
</dbReference>
<accession>A0ABT1WNZ4</accession>
<dbReference type="PANTHER" id="PTHR30461:SF23">
    <property type="entry name" value="DNA RECOMBINASE-RELATED"/>
    <property type="match status" value="1"/>
</dbReference>
<dbReference type="RefSeq" id="WP_256945361.1">
    <property type="nucleotide sequence ID" value="NZ_JANHNZ010000005.1"/>
</dbReference>
<feature type="domain" description="Resolvase/invertase-type recombinase catalytic" evidence="1">
    <location>
        <begin position="4"/>
        <end position="156"/>
    </location>
</feature>
<dbReference type="InterPro" id="IPR050639">
    <property type="entry name" value="SSR_resolvase"/>
</dbReference>
<gene>
    <name evidence="3" type="ORF">NPA36_06780</name>
</gene>
<dbReference type="Proteomes" id="UP001059480">
    <property type="component" value="Unassembled WGS sequence"/>
</dbReference>
<dbReference type="EMBL" id="JANHNZ010000005">
    <property type="protein sequence ID" value="MCQ9210251.1"/>
    <property type="molecule type" value="Genomic_DNA"/>
</dbReference>
<keyword evidence="4" id="KW-1185">Reference proteome</keyword>
<feature type="domain" description="Recombinase" evidence="2">
    <location>
        <begin position="164"/>
        <end position="306"/>
    </location>
</feature>
<protein>
    <submittedName>
        <fullName evidence="3">Recombinase family protein</fullName>
    </submittedName>
</protein>
<dbReference type="Gene3D" id="3.40.50.1390">
    <property type="entry name" value="Resolvase, N-terminal catalytic domain"/>
    <property type="match status" value="1"/>
</dbReference>
<dbReference type="PROSITE" id="PS51736">
    <property type="entry name" value="RECOMBINASES_3"/>
    <property type="match status" value="1"/>
</dbReference>
<sequence length="547" mass="63516">MKKIAVMYLRLSRDDGEEIESNSISSQRELIKAYGKQHGLNISCEYVDDGVSGATFNRPSFKRMMEELEKGKIETIVVKDLSRFGRDYIETGKYLQKIFPEKKVRFISINDNYDSMNADANDTHLVLPIKNFINDSYCRDISMKVKSSQRMKREKGEFIGAFAPFGYKKNPNDKYQLIIDQEVKGIIETIFNKKVDGYSSSSIAKYLNELGIVTPARHREKKLGDSVGFVGKDKKWDAKMINRIISNPVYIGTLEQGKQMKLNYKSDKRIDIKKEDWVVIENAHKGIISQSIFAIANEMLLRDVNSRGIPGLFSGMLFCKDCGSQMIRRVVKYKDKTNVFYICGSHNDSGECSRHSVKEDELKDVVEHLLNDFLHYNERIYHHALRQDFNSIEFKAEVEDLLQEKKKYETLRQSLFMDLEDDLITEEEFNRFRASYALKIKEISVQIENKNKIMNEVQEKIRNRQWLIDLDELKEDGKLDRKRLVYLVNRIKIGEEKKISVVFNHMDELNALETLIKQAQIKEKSKEGKLIAFPLNRVSGDEVVCHG</sequence>
<reference evidence="3" key="2">
    <citation type="journal article" date="2023" name="Curr. Microbiol.">
        <title>Granulicatella seriolae sp. nov., a Novel Facultative Anaerobe Isolated from Yellowtail Marine Fish.</title>
        <authorList>
            <person name="Lee M."/>
            <person name="Choi Y.J."/>
            <person name="Farooq A."/>
            <person name="Jeong J.B."/>
            <person name="Jung M.Y."/>
        </authorList>
    </citation>
    <scope>NUCLEOTIDE SEQUENCE</scope>
    <source>
        <strain evidence="3">S8</strain>
    </source>
</reference>
<dbReference type="Pfam" id="PF00239">
    <property type="entry name" value="Resolvase"/>
    <property type="match status" value="1"/>
</dbReference>
<dbReference type="PROSITE" id="PS51737">
    <property type="entry name" value="RECOMBINASE_DNA_BIND"/>
    <property type="match status" value="1"/>
</dbReference>
<proteinExistence type="predicted"/>
<evidence type="ECO:0000259" key="2">
    <source>
        <dbReference type="PROSITE" id="PS51737"/>
    </source>
</evidence>
<evidence type="ECO:0000313" key="4">
    <source>
        <dbReference type="Proteomes" id="UP001059480"/>
    </source>
</evidence>
<dbReference type="InterPro" id="IPR036162">
    <property type="entry name" value="Resolvase-like_N_sf"/>
</dbReference>
<dbReference type="Pfam" id="PF13408">
    <property type="entry name" value="Zn_ribbon_recom"/>
    <property type="match status" value="1"/>
</dbReference>
<dbReference type="Pfam" id="PF07508">
    <property type="entry name" value="Recombinase"/>
    <property type="match status" value="1"/>
</dbReference>
<name>A0ABT1WNZ4_9LACT</name>
<reference evidence="3" key="1">
    <citation type="submission" date="2022-07" db="EMBL/GenBank/DDBJ databases">
        <authorList>
            <person name="Jung M.-Y."/>
            <person name="Lee M."/>
        </authorList>
    </citation>
    <scope>NUCLEOTIDE SEQUENCE</scope>
    <source>
        <strain evidence="3">S8</strain>
    </source>
</reference>
<dbReference type="Gene3D" id="3.90.1750.20">
    <property type="entry name" value="Putative Large Serine Recombinase, Chain B, Domain 2"/>
    <property type="match status" value="1"/>
</dbReference>
<evidence type="ECO:0000313" key="3">
    <source>
        <dbReference type="EMBL" id="MCQ9210251.1"/>
    </source>
</evidence>
<dbReference type="SMART" id="SM00857">
    <property type="entry name" value="Resolvase"/>
    <property type="match status" value="1"/>
</dbReference>
<reference evidence="3" key="3">
    <citation type="journal article" date="2023" name="Microbiol. Resour. Announc.">
        <title>Draft Genome Sequence of Granulicatella sp. Strain S8, Isolated from a Marine Fish, Seriola quinqueradiata.</title>
        <authorList>
            <person name="Lee M."/>
            <person name="Farooq A."/>
            <person name="Jeong J.B."/>
            <person name="Jung M.Y."/>
        </authorList>
    </citation>
    <scope>NUCLEOTIDE SEQUENCE</scope>
    <source>
        <strain evidence="3">S8</strain>
    </source>
</reference>
<dbReference type="InterPro" id="IPR038109">
    <property type="entry name" value="DNA_bind_recomb_sf"/>
</dbReference>
<evidence type="ECO:0000259" key="1">
    <source>
        <dbReference type="PROSITE" id="PS51736"/>
    </source>
</evidence>
<dbReference type="PANTHER" id="PTHR30461">
    <property type="entry name" value="DNA-INVERTASE FROM LAMBDOID PROPHAGE"/>
    <property type="match status" value="1"/>
</dbReference>
<dbReference type="SUPFAM" id="SSF53041">
    <property type="entry name" value="Resolvase-like"/>
    <property type="match status" value="1"/>
</dbReference>
<organism evidence="3 4">
    <name type="scientific">Granulicatella seriolae</name>
    <dbReference type="NCBI Taxonomy" id="2967226"/>
    <lineage>
        <taxon>Bacteria</taxon>
        <taxon>Bacillati</taxon>
        <taxon>Bacillota</taxon>
        <taxon>Bacilli</taxon>
        <taxon>Lactobacillales</taxon>
        <taxon>Carnobacteriaceae</taxon>
        <taxon>Granulicatella</taxon>
    </lineage>
</organism>
<comment type="caution">
    <text evidence="3">The sequence shown here is derived from an EMBL/GenBank/DDBJ whole genome shotgun (WGS) entry which is preliminary data.</text>
</comment>